<proteinExistence type="predicted"/>
<accession>A0A8J5N2M5</accession>
<evidence type="ECO:0000259" key="3">
    <source>
        <dbReference type="PROSITE" id="PS50102"/>
    </source>
</evidence>
<dbReference type="GO" id="GO:0003723">
    <property type="term" value="F:RNA binding"/>
    <property type="evidence" value="ECO:0007669"/>
    <property type="project" value="UniProtKB-UniRule"/>
</dbReference>
<reference evidence="4" key="1">
    <citation type="journal article" date="2021" name="Sci. Adv.">
        <title>The American lobster genome reveals insights on longevity, neural, and immune adaptations.</title>
        <authorList>
            <person name="Polinski J.M."/>
            <person name="Zimin A.V."/>
            <person name="Clark K.F."/>
            <person name="Kohn A.B."/>
            <person name="Sadowski N."/>
            <person name="Timp W."/>
            <person name="Ptitsyn A."/>
            <person name="Khanna P."/>
            <person name="Romanova D.Y."/>
            <person name="Williams P."/>
            <person name="Greenwood S.J."/>
            <person name="Moroz L.L."/>
            <person name="Walt D.R."/>
            <person name="Bodnar A.G."/>
        </authorList>
    </citation>
    <scope>NUCLEOTIDE SEQUENCE</scope>
    <source>
        <strain evidence="4">GMGI-L3</strain>
    </source>
</reference>
<evidence type="ECO:0000313" key="5">
    <source>
        <dbReference type="Proteomes" id="UP000747542"/>
    </source>
</evidence>
<protein>
    <submittedName>
        <fullName evidence="4">RNA-binding protein 19-like 2</fullName>
    </submittedName>
</protein>
<comment type="caution">
    <text evidence="4">The sequence shown here is derived from an EMBL/GenBank/DDBJ whole genome shotgun (WGS) entry which is preliminary data.</text>
</comment>
<dbReference type="PANTHER" id="PTHR10352">
    <property type="entry name" value="EUKARYOTIC TRANSLATION INITIATION FACTOR 3 SUBUNIT G"/>
    <property type="match status" value="1"/>
</dbReference>
<dbReference type="Pfam" id="PF00076">
    <property type="entry name" value="RRM_1"/>
    <property type="match status" value="1"/>
</dbReference>
<dbReference type="Gene3D" id="3.30.70.330">
    <property type="match status" value="1"/>
</dbReference>
<keyword evidence="1 2" id="KW-0694">RNA-binding</keyword>
<dbReference type="SMART" id="SM00360">
    <property type="entry name" value="RRM"/>
    <property type="match status" value="1"/>
</dbReference>
<dbReference type="Proteomes" id="UP000747542">
    <property type="component" value="Unassembled WGS sequence"/>
</dbReference>
<organism evidence="4 5">
    <name type="scientific">Homarus americanus</name>
    <name type="common">American lobster</name>
    <dbReference type="NCBI Taxonomy" id="6706"/>
    <lineage>
        <taxon>Eukaryota</taxon>
        <taxon>Metazoa</taxon>
        <taxon>Ecdysozoa</taxon>
        <taxon>Arthropoda</taxon>
        <taxon>Crustacea</taxon>
        <taxon>Multicrustacea</taxon>
        <taxon>Malacostraca</taxon>
        <taxon>Eumalacostraca</taxon>
        <taxon>Eucarida</taxon>
        <taxon>Decapoda</taxon>
        <taxon>Pleocyemata</taxon>
        <taxon>Astacidea</taxon>
        <taxon>Nephropoidea</taxon>
        <taxon>Nephropidae</taxon>
        <taxon>Homarus</taxon>
    </lineage>
</organism>
<dbReference type="EMBL" id="JAHLQT010011632">
    <property type="protein sequence ID" value="KAG7172028.1"/>
    <property type="molecule type" value="Genomic_DNA"/>
</dbReference>
<keyword evidence="5" id="KW-1185">Reference proteome</keyword>
<dbReference type="PROSITE" id="PS50102">
    <property type="entry name" value="RRM"/>
    <property type="match status" value="1"/>
</dbReference>
<evidence type="ECO:0000256" key="2">
    <source>
        <dbReference type="PROSITE-ProRule" id="PRU00176"/>
    </source>
</evidence>
<dbReference type="AlphaFoldDB" id="A0A8J5N2M5"/>
<dbReference type="InterPro" id="IPR000504">
    <property type="entry name" value="RRM_dom"/>
</dbReference>
<evidence type="ECO:0000313" key="4">
    <source>
        <dbReference type="EMBL" id="KAG7172028.1"/>
    </source>
</evidence>
<feature type="domain" description="RRM" evidence="3">
    <location>
        <begin position="10"/>
        <end position="89"/>
    </location>
</feature>
<dbReference type="InterPro" id="IPR035979">
    <property type="entry name" value="RBD_domain_sf"/>
</dbReference>
<gene>
    <name evidence="4" type="primary">Rbm19-L2</name>
    <name evidence="4" type="ORF">Hamer_G001004</name>
</gene>
<evidence type="ECO:0000256" key="1">
    <source>
        <dbReference type="ARBA" id="ARBA00022884"/>
    </source>
</evidence>
<dbReference type="SUPFAM" id="SSF54928">
    <property type="entry name" value="RNA-binding domain, RBD"/>
    <property type="match status" value="1"/>
</dbReference>
<sequence length="119" mass="13542">MHDAGKQTSSKMVVKNVPFQATVKEIRQLFETFGELKSARLPSKPGNVEHRGFGFIEFVSKEDAKKAFEALGSSTHLYGRRLVLEWAKEEESVEQLRKKTAEHFLAAGNEIKKHTYIHV</sequence>
<dbReference type="InterPro" id="IPR012677">
    <property type="entry name" value="Nucleotide-bd_a/b_plait_sf"/>
</dbReference>
<name>A0A8J5N2M5_HOMAM</name>